<evidence type="ECO:0000256" key="8">
    <source>
        <dbReference type="ARBA" id="ARBA00023163"/>
    </source>
</evidence>
<dbReference type="FunFam" id="3.30.50.10:FF:000006">
    <property type="entry name" value="Nuclear receptor subfamily 5 group A member"/>
    <property type="match status" value="1"/>
</dbReference>
<dbReference type="SMART" id="SM00430">
    <property type="entry name" value="HOLI"/>
    <property type="match status" value="1"/>
</dbReference>
<dbReference type="InterPro" id="IPR000536">
    <property type="entry name" value="Nucl_hrmn_rcpt_lig-bd"/>
</dbReference>
<dbReference type="GO" id="GO:0009755">
    <property type="term" value="P:hormone-mediated signaling pathway"/>
    <property type="evidence" value="ECO:0007669"/>
    <property type="project" value="TreeGrafter"/>
</dbReference>
<evidence type="ECO:0000256" key="3">
    <source>
        <dbReference type="ARBA" id="ARBA00022723"/>
    </source>
</evidence>
<keyword evidence="3 12" id="KW-0479">Metal-binding</keyword>
<feature type="domain" description="NR LBD" evidence="14">
    <location>
        <begin position="223"/>
        <end position="442"/>
    </location>
</feature>
<dbReference type="GeneTree" id="ENSGT00940000153391"/>
<proteinExistence type="inferred from homology"/>
<dbReference type="OMA" id="NNDAHAF"/>
<evidence type="ECO:0000313" key="16">
    <source>
        <dbReference type="Proteomes" id="UP000265120"/>
    </source>
</evidence>
<reference evidence="15 16" key="1">
    <citation type="journal article" date="2014" name="Nat. Genet.">
        <title>Whole-genome sequence of a flatfish provides insights into ZW sex chromosome evolution and adaptation to a benthic lifestyle.</title>
        <authorList>
            <person name="Chen S."/>
            <person name="Zhang G."/>
            <person name="Shao C."/>
            <person name="Huang Q."/>
            <person name="Liu G."/>
            <person name="Zhang P."/>
            <person name="Song W."/>
            <person name="An N."/>
            <person name="Chalopin D."/>
            <person name="Volff J.N."/>
            <person name="Hong Y."/>
            <person name="Li Q."/>
            <person name="Sha Z."/>
            <person name="Zhou H."/>
            <person name="Xie M."/>
            <person name="Yu Q."/>
            <person name="Liu Y."/>
            <person name="Xiang H."/>
            <person name="Wang N."/>
            <person name="Wu K."/>
            <person name="Yang C."/>
            <person name="Zhou Q."/>
            <person name="Liao X."/>
            <person name="Yang L."/>
            <person name="Hu Q."/>
            <person name="Zhang J."/>
            <person name="Meng L."/>
            <person name="Jin L."/>
            <person name="Tian Y."/>
            <person name="Lian J."/>
            <person name="Yang J."/>
            <person name="Miao G."/>
            <person name="Liu S."/>
            <person name="Liang Z."/>
            <person name="Yan F."/>
            <person name="Li Y."/>
            <person name="Sun B."/>
            <person name="Zhang H."/>
            <person name="Zhang J."/>
            <person name="Zhu Y."/>
            <person name="Du M."/>
            <person name="Zhao Y."/>
            <person name="Schartl M."/>
            <person name="Tang Q."/>
            <person name="Wang J."/>
        </authorList>
    </citation>
    <scope>NUCLEOTIDE SEQUENCE</scope>
</reference>
<comment type="subcellular location">
    <subcellularLocation>
        <location evidence="1 12">Nucleus</location>
    </subcellularLocation>
</comment>
<reference evidence="15" key="2">
    <citation type="submission" date="2025-08" db="UniProtKB">
        <authorList>
            <consortium name="Ensembl"/>
        </authorList>
    </citation>
    <scope>IDENTIFICATION</scope>
</reference>
<dbReference type="Gene3D" id="3.30.50.10">
    <property type="entry name" value="Erythroid Transcription Factor GATA-1, subunit A"/>
    <property type="match status" value="1"/>
</dbReference>
<dbReference type="InterPro" id="IPR013088">
    <property type="entry name" value="Znf_NHR/GATA"/>
</dbReference>
<evidence type="ECO:0000256" key="11">
    <source>
        <dbReference type="PIRSR" id="PIRSR002530-1"/>
    </source>
</evidence>
<evidence type="ECO:0000256" key="12">
    <source>
        <dbReference type="RuleBase" id="RU004334"/>
    </source>
</evidence>
<evidence type="ECO:0000256" key="2">
    <source>
        <dbReference type="ARBA" id="ARBA00007536"/>
    </source>
</evidence>
<evidence type="ECO:0000256" key="9">
    <source>
        <dbReference type="ARBA" id="ARBA00023170"/>
    </source>
</evidence>
<dbReference type="PROSITE" id="PS51030">
    <property type="entry name" value="NUCLEAR_REC_DBD_2"/>
    <property type="match status" value="1"/>
</dbReference>
<protein>
    <recommendedName>
        <fullName evidence="17">Nuclear receptor subfamily 5, group A, member 1b</fullName>
    </recommendedName>
</protein>
<feature type="binding site" evidence="11">
    <location>
        <position position="423"/>
    </location>
    <ligand>
        <name>a phospholipid derivative</name>
        <dbReference type="ChEBI" id="CHEBI:16247"/>
    </ligand>
</feature>
<feature type="domain" description="Nuclear receptor" evidence="13">
    <location>
        <begin position="15"/>
        <end position="90"/>
    </location>
</feature>
<dbReference type="FunFam" id="1.10.565.10:FF:000011">
    <property type="entry name" value="Nuclear receptor subfamily 5, group A, member 2"/>
    <property type="match status" value="1"/>
</dbReference>
<evidence type="ECO:0008006" key="17">
    <source>
        <dbReference type="Google" id="ProtNLM"/>
    </source>
</evidence>
<evidence type="ECO:0000259" key="13">
    <source>
        <dbReference type="PROSITE" id="PS51030"/>
    </source>
</evidence>
<keyword evidence="4 12" id="KW-0863">Zinc-finger</keyword>
<keyword evidence="5 12" id="KW-0862">Zinc</keyword>
<evidence type="ECO:0000259" key="14">
    <source>
        <dbReference type="PROSITE" id="PS51843"/>
    </source>
</evidence>
<dbReference type="InterPro" id="IPR035500">
    <property type="entry name" value="NHR-like_dom_sf"/>
</dbReference>
<dbReference type="CDD" id="cd07167">
    <property type="entry name" value="NR_DBD_Lrh-1_like"/>
    <property type="match status" value="1"/>
</dbReference>
<dbReference type="Proteomes" id="UP000265120">
    <property type="component" value="Chromosome 14"/>
</dbReference>
<keyword evidence="8 12" id="KW-0804">Transcription</keyword>
<evidence type="ECO:0000313" key="15">
    <source>
        <dbReference type="Ensembl" id="ENSCSEP00000011496.1"/>
    </source>
</evidence>
<dbReference type="PRINTS" id="PR00398">
    <property type="entry name" value="STRDHORMONER"/>
</dbReference>
<dbReference type="PRINTS" id="PR00047">
    <property type="entry name" value="STROIDFINGER"/>
</dbReference>
<dbReference type="Pfam" id="PF00104">
    <property type="entry name" value="Hormone_recep"/>
    <property type="match status" value="1"/>
</dbReference>
<dbReference type="KEGG" id="csem:103389645"/>
<dbReference type="PROSITE" id="PS51843">
    <property type="entry name" value="NR_LBD"/>
    <property type="match status" value="1"/>
</dbReference>
<dbReference type="SMART" id="SM00399">
    <property type="entry name" value="ZnF_C4"/>
    <property type="match status" value="1"/>
</dbReference>
<dbReference type="InParanoid" id="A0A3P8VE52"/>
<dbReference type="Ensembl" id="ENSCSET00000011636.1">
    <property type="protein sequence ID" value="ENSCSEP00000011496.1"/>
    <property type="gene ID" value="ENSCSEG00000007398.1"/>
</dbReference>
<evidence type="ECO:0000256" key="7">
    <source>
        <dbReference type="ARBA" id="ARBA00023125"/>
    </source>
</evidence>
<dbReference type="InterPro" id="IPR001628">
    <property type="entry name" value="Znf_hrmn_rcpt"/>
</dbReference>
<dbReference type="InterPro" id="IPR016355">
    <property type="entry name" value="NR5-like"/>
</dbReference>
<dbReference type="STRING" id="244447.ENSCSEP00000011496"/>
<dbReference type="PIRSF" id="PIRSF002530">
    <property type="entry name" value="Nuc_orph_FTZ-F1"/>
    <property type="match status" value="1"/>
</dbReference>
<comment type="similarity">
    <text evidence="2">Belongs to the nuclear hormone receptor family. NR5 subfamily.</text>
</comment>
<evidence type="ECO:0000256" key="1">
    <source>
        <dbReference type="ARBA" id="ARBA00004123"/>
    </source>
</evidence>
<dbReference type="GO" id="GO:0090575">
    <property type="term" value="C:RNA polymerase II transcription regulator complex"/>
    <property type="evidence" value="ECO:0007669"/>
    <property type="project" value="TreeGrafter"/>
</dbReference>
<dbReference type="PANTHER" id="PTHR24086:SF48">
    <property type="entry name" value="FF1D-RELATED"/>
    <property type="match status" value="1"/>
</dbReference>
<evidence type="ECO:0000256" key="4">
    <source>
        <dbReference type="ARBA" id="ARBA00022771"/>
    </source>
</evidence>
<dbReference type="PROSITE" id="PS00031">
    <property type="entry name" value="NUCLEAR_REC_DBD_1"/>
    <property type="match status" value="1"/>
</dbReference>
<dbReference type="GO" id="GO:0000978">
    <property type="term" value="F:RNA polymerase II cis-regulatory region sequence-specific DNA binding"/>
    <property type="evidence" value="ECO:0007669"/>
    <property type="project" value="TreeGrafter"/>
</dbReference>
<feature type="binding site" evidence="11">
    <location>
        <position position="419"/>
    </location>
    <ligand>
        <name>a phospholipid derivative</name>
        <dbReference type="ChEBI" id="CHEBI:16247"/>
    </ligand>
</feature>
<dbReference type="GO" id="GO:0009888">
    <property type="term" value="P:tissue development"/>
    <property type="evidence" value="ECO:0007669"/>
    <property type="project" value="TreeGrafter"/>
</dbReference>
<dbReference type="GO" id="GO:0008270">
    <property type="term" value="F:zinc ion binding"/>
    <property type="evidence" value="ECO:0007669"/>
    <property type="project" value="UniProtKB-KW"/>
</dbReference>
<keyword evidence="7 12" id="KW-0238">DNA-binding</keyword>
<reference evidence="15" key="3">
    <citation type="submission" date="2025-09" db="UniProtKB">
        <authorList>
            <consortium name="Ensembl"/>
        </authorList>
    </citation>
    <scope>IDENTIFICATION</scope>
</reference>
<evidence type="ECO:0000256" key="5">
    <source>
        <dbReference type="ARBA" id="ARBA00022833"/>
    </source>
</evidence>
<keyword evidence="9 12" id="KW-0675">Receptor</keyword>
<keyword evidence="16" id="KW-1185">Reference proteome</keyword>
<keyword evidence="10 12" id="KW-0539">Nucleus</keyword>
<dbReference type="Pfam" id="PF00105">
    <property type="entry name" value="zf-C4"/>
    <property type="match status" value="1"/>
</dbReference>
<organism evidence="15 16">
    <name type="scientific">Cynoglossus semilaevis</name>
    <name type="common">Tongue sole</name>
    <dbReference type="NCBI Taxonomy" id="244447"/>
    <lineage>
        <taxon>Eukaryota</taxon>
        <taxon>Metazoa</taxon>
        <taxon>Chordata</taxon>
        <taxon>Craniata</taxon>
        <taxon>Vertebrata</taxon>
        <taxon>Euteleostomi</taxon>
        <taxon>Actinopterygii</taxon>
        <taxon>Neopterygii</taxon>
        <taxon>Teleostei</taxon>
        <taxon>Neoteleostei</taxon>
        <taxon>Acanthomorphata</taxon>
        <taxon>Carangaria</taxon>
        <taxon>Pleuronectiformes</taxon>
        <taxon>Pleuronectoidei</taxon>
        <taxon>Cynoglossidae</taxon>
        <taxon>Cynoglossinae</taxon>
        <taxon>Cynoglossus</taxon>
    </lineage>
</organism>
<evidence type="ECO:0000256" key="6">
    <source>
        <dbReference type="ARBA" id="ARBA00023015"/>
    </source>
</evidence>
<dbReference type="SUPFAM" id="SSF57716">
    <property type="entry name" value="Glucocorticoid receptor-like (DNA-binding domain)"/>
    <property type="match status" value="1"/>
</dbReference>
<name>A0A3P8VE52_CYNSE</name>
<keyword evidence="6 12" id="KW-0805">Transcription regulation</keyword>
<dbReference type="SUPFAM" id="SSF48508">
    <property type="entry name" value="Nuclear receptor ligand-binding domain"/>
    <property type="match status" value="1"/>
</dbReference>
<dbReference type="AlphaFoldDB" id="A0A3P8VE52"/>
<evidence type="ECO:0000256" key="10">
    <source>
        <dbReference type="ARBA" id="ARBA00023242"/>
    </source>
</evidence>
<dbReference type="InterPro" id="IPR001723">
    <property type="entry name" value="Nuclear_hrmn_rcpt"/>
</dbReference>
<sequence>MYLSRMEFGCFMDMNELCPVCGDKVSGYHYGLLTCESCKGFFKRTVQNKKMYVCSENQRCSIDKTHRKRCPFCRFQKCLHVGMRLEAVRANRVRGGRNMFRPIYKWDREIKQQRRALIQAPKFTQETREPLVTPTDQGIFTLPEDHVARSSSLFTTKNDCMTSSPPLPAQPVFNQPTTLLASTVNTDNCTSTANSELYCTVLQGPRTSQLMMEFLHWDQDDLQLQKIVTTVLQQELKKHPSLSSFSLMYLIADQLLFTIVEWARNSILFKQLKVNDQIKLLHSCWAELLVLDIVSRQVLDGKNDCLVLVTGQKVHLSDMATYADPVLSSLFQRGQELIDKLYIIKVKRQEFACIRFLTIFNPEVKELQEHQLVVKVQEQAERALLEYLLCTCPQYMGHFTNLLSCVSELRSLSNSVENYLFLKYTTGEVPCNNLLTEMLQAKYSCA</sequence>
<accession>A0A3P8VE52</accession>
<dbReference type="GO" id="GO:0004879">
    <property type="term" value="F:nuclear receptor activity"/>
    <property type="evidence" value="ECO:0007669"/>
    <property type="project" value="InterPro"/>
</dbReference>
<dbReference type="PANTHER" id="PTHR24086">
    <property type="entry name" value="NUCLEAR RECEPTOR SUBFAMILY 5 GROUP A"/>
    <property type="match status" value="1"/>
</dbReference>
<dbReference type="Gene3D" id="1.10.565.10">
    <property type="entry name" value="Retinoid X Receptor"/>
    <property type="match status" value="1"/>
</dbReference>